<protein>
    <submittedName>
        <fullName evidence="7">Uncharacterized protein</fullName>
    </submittedName>
</protein>
<evidence type="ECO:0000256" key="1">
    <source>
        <dbReference type="ARBA" id="ARBA00023054"/>
    </source>
</evidence>
<feature type="coiled-coil region" evidence="5">
    <location>
        <begin position="218"/>
        <end position="275"/>
    </location>
</feature>
<feature type="coiled-coil region" evidence="5">
    <location>
        <begin position="44"/>
        <end position="119"/>
    </location>
</feature>
<reference evidence="7" key="1">
    <citation type="submission" date="2017-07" db="EMBL/GenBank/DDBJ databases">
        <title>Taro Niue Genome Assembly and Annotation.</title>
        <authorList>
            <person name="Atibalentja N."/>
            <person name="Keating K."/>
            <person name="Fields C.J."/>
        </authorList>
    </citation>
    <scope>NUCLEOTIDE SEQUENCE</scope>
    <source>
        <strain evidence="7">Niue_2</strain>
        <tissue evidence="7">Leaf</tissue>
    </source>
</reference>
<comment type="subcellular location">
    <subcellularLocation>
        <location evidence="3">Nucleus lamina</location>
    </subcellularLocation>
</comment>
<dbReference type="GO" id="GO:0006997">
    <property type="term" value="P:nucleus organization"/>
    <property type="evidence" value="ECO:0007669"/>
    <property type="project" value="InterPro"/>
</dbReference>
<feature type="region of interest" description="Disordered" evidence="6">
    <location>
        <begin position="819"/>
        <end position="841"/>
    </location>
</feature>
<dbReference type="PANTHER" id="PTHR31908:SF2">
    <property type="entry name" value="PROTEIN CROWDED NUCLEI 4"/>
    <property type="match status" value="1"/>
</dbReference>
<dbReference type="PANTHER" id="PTHR31908">
    <property type="entry name" value="PROTEIN CROWDED NUCLEI 4"/>
    <property type="match status" value="1"/>
</dbReference>
<gene>
    <name evidence="7" type="ORF">Taro_011929</name>
</gene>
<evidence type="ECO:0000256" key="5">
    <source>
        <dbReference type="SAM" id="Coils"/>
    </source>
</evidence>
<feature type="coiled-coil region" evidence="5">
    <location>
        <begin position="592"/>
        <end position="633"/>
    </location>
</feature>
<sequence>MDKGCLAAWLSCPLFEDSASPTLLQLIGGSRVAPLEKTMHSIRAESAEAKIAAESKLAEAYKNLENAQKKTDEANSKVREAESLRAEASRYERTAAIKLREVEAREDELRRRLILFNSQCEVKEKDISHERHSLYESQKILQQEQEKMLERQTCLDQREEHIFGRLEELRQLEKQLETAKVNLEAERTCLKEEKSNFSLDVRALVTREESIIEREALLDRKERELLVFQEKLATKEHNEIERVQAEHQCALEQRKSEFEAELQQLRKVVDDELEMKRLTFEGREIDLQQRIKVNEEKENSLQLQSMALAERNEDLMQKLKLLEEKEQSLAVAEKEAERKVSDMQKQKEEIEIMQLDIMKVKKSLEAEKNETLQLKEKVEITAVERNDLLDMEKRLKEEIDNFRAQQAELAAEAEKLREEKEKFEREWEFIDEKRVELQREADSIAEERKSISQYLKNEQESLKMEKDSLRNQFKADVQALTHEREEFIREMECEHSNWLSKIQKEGEDIMEDMELQKIELENSIRKRQDEIEAYLKEREAAFEREKDRELQHVSSQKEKIAIDLEHVASEIKKIDDEKIEIALDRVQREKEWSEIKSSIDELNMQREKLQKQRELLQADREEIYSQIQQLKKLEHLSIMLEHKSLYDDVNNYPARKKSNVLAKAGKNYVNDKEQKICTDGSIKHGMLPNKTMDQTSSPVPASFSWVRKCAQIILGRSPEKVVDESSRKDFVSGYLVHHEEVLNSLEAKEAENGKIANDLYEMRRKINTDGEEDPQFTDGGLYPLPLGRKRLKSSSFDADGNVHLEPCQNYKKESKRHKFVDEGPTGDITVQSVDGSGSMPVDKVSEGSAMFEPCVDEVHESLKDFRGDASGVPSPKETRVSLVERLLEAIETTGKCVENRYLDSLNLKFQDPSEE</sequence>
<dbReference type="GO" id="GO:0005652">
    <property type="term" value="C:nuclear lamina"/>
    <property type="evidence" value="ECO:0007669"/>
    <property type="project" value="UniProtKB-SubCell"/>
</dbReference>
<dbReference type="AlphaFoldDB" id="A0A843U2N7"/>
<proteinExistence type="inferred from homology"/>
<feature type="coiled-coil region" evidence="5">
    <location>
        <begin position="305"/>
        <end position="537"/>
    </location>
</feature>
<dbReference type="InterPro" id="IPR040418">
    <property type="entry name" value="CRWN"/>
</dbReference>
<evidence type="ECO:0000256" key="2">
    <source>
        <dbReference type="ARBA" id="ARBA00023242"/>
    </source>
</evidence>
<evidence type="ECO:0000313" key="8">
    <source>
        <dbReference type="Proteomes" id="UP000652761"/>
    </source>
</evidence>
<name>A0A843U2N7_COLES</name>
<comment type="similarity">
    <text evidence="4">Belongs to the CRWN family.</text>
</comment>
<evidence type="ECO:0000256" key="3">
    <source>
        <dbReference type="ARBA" id="ARBA00024186"/>
    </source>
</evidence>
<dbReference type="Proteomes" id="UP000652761">
    <property type="component" value="Unassembled WGS sequence"/>
</dbReference>
<organism evidence="7 8">
    <name type="scientific">Colocasia esculenta</name>
    <name type="common">Wild taro</name>
    <name type="synonym">Arum esculentum</name>
    <dbReference type="NCBI Taxonomy" id="4460"/>
    <lineage>
        <taxon>Eukaryota</taxon>
        <taxon>Viridiplantae</taxon>
        <taxon>Streptophyta</taxon>
        <taxon>Embryophyta</taxon>
        <taxon>Tracheophyta</taxon>
        <taxon>Spermatophyta</taxon>
        <taxon>Magnoliopsida</taxon>
        <taxon>Liliopsida</taxon>
        <taxon>Araceae</taxon>
        <taxon>Aroideae</taxon>
        <taxon>Colocasieae</taxon>
        <taxon>Colocasia</taxon>
    </lineage>
</organism>
<accession>A0A843U2N7</accession>
<dbReference type="OrthoDB" id="673795at2759"/>
<comment type="caution">
    <text evidence="7">The sequence shown here is derived from an EMBL/GenBank/DDBJ whole genome shotgun (WGS) entry which is preliminary data.</text>
</comment>
<keyword evidence="8" id="KW-1185">Reference proteome</keyword>
<evidence type="ECO:0000256" key="4">
    <source>
        <dbReference type="ARBA" id="ARBA00024208"/>
    </source>
</evidence>
<evidence type="ECO:0000256" key="6">
    <source>
        <dbReference type="SAM" id="MobiDB-lite"/>
    </source>
</evidence>
<feature type="coiled-coil region" evidence="5">
    <location>
        <begin position="166"/>
        <end position="193"/>
    </location>
</feature>
<keyword evidence="1 5" id="KW-0175">Coiled coil</keyword>
<dbReference type="EMBL" id="NMUH01000457">
    <property type="protein sequence ID" value="MQL79482.1"/>
    <property type="molecule type" value="Genomic_DNA"/>
</dbReference>
<keyword evidence="2" id="KW-0539">Nucleus</keyword>
<feature type="non-terminal residue" evidence="7">
    <location>
        <position position="1"/>
    </location>
</feature>
<evidence type="ECO:0000313" key="7">
    <source>
        <dbReference type="EMBL" id="MQL79482.1"/>
    </source>
</evidence>